<feature type="compositionally biased region" description="Basic and acidic residues" evidence="6">
    <location>
        <begin position="750"/>
        <end position="777"/>
    </location>
</feature>
<name>A0A1Y2GV85_9FUNG</name>
<feature type="region of interest" description="Disordered" evidence="6">
    <location>
        <begin position="312"/>
        <end position="340"/>
    </location>
</feature>
<feature type="region of interest" description="Disordered" evidence="6">
    <location>
        <begin position="223"/>
        <end position="286"/>
    </location>
</feature>
<dbReference type="GeneID" id="33568320"/>
<sequence length="1109" mass="121509">MSLDVAHLSPTKSSEPSTSIDIRRPKRQSSIGRKSRVQRDNIENALSPASATVSLANLPIQKQSTKIRKRLLTENQTALCSSDSLSIKRHKIIVEDRTHASAVTAVSATQNVTSLHRTLSDKSSYLNRASLADVGFDRKETLSKSQSTLTSWRKESQTKRNGSESEDADDEDDALSVNTTSCTDNTLISSEFPSSEVANNMNHSQATNPDLTLNLVNESLVQTSPIGSLSPPSNDDDPFGSDTTLTSPEEDSDDEHGSDCSSSPRTSQSSGNFFSAFSPQISSPEKSMMPTTIVTTAPIAPATVAITATTTVKRRGPGRPRKNPTPVSTSVCPTKARHTKPDEDVAASFAKLPDTTPATTPVMTPIATSPPKRTSFAKLWQNHPIPCSPCIKQDLPTIKMRGSLMARIIEGKKQSQALNDDTEFSDSSDDVDLAPLLTRLTKHRSELPRNAMVVEKAAATIDPALELALATVTKELALTTMLSPVKSEDHLFVVPTLHSPQIAGASDLTRSTPPKLPTHKTFTNTPRRTIAKQVHTRPSLRSVPRPQLFQTCLDIMTQSNPDRHRSNVQSIKVMLKHALERGMRKVKESADESELVSTKVAELDASSLQQQAWGCVIGNGKGLFQSSTRKQEEQQRMSERQTMVADAFRLLNLPPPPENWDKSSKVISAGLSLTSDTSSAFMDAASSHRLSTVKEDALDHMSRRLGCQYCRKTYKNRSGLVYHMERCTMAKLQTSMSRDLDGDSTASETEDQRNSRFSRPSEGKGSNKDINGERSNDDEYEDEEGIIMCVCGSKNDEGAMVQCDDCKVWLHIDCLDLAEEDIPEEYFCPSCQGLPIPSTGGKSFRHIPTKSPKRKAEQRRPGRPRRRCKSEEVLSDQERYVQNELRLGSESDSDDADSMDDDSGSTLRGLVSPQVVLSHDWEGDNRDPSSNLGYDSELMGSLFNGKPTRAIFRQSLAPALMLDGSSSQESQSDITAPLVSSDIGLDDGNSMLFQVVDGMELSAMGIQLGSETDMSFHNTPSFDYLPSSSGSFLELDLDETNPDHLLTSEDTLDSEKAVFERDDCLSLFTRVNGACICDLKYPNICACDKPATIDTQQGEDLFSDDICAR</sequence>
<dbReference type="RefSeq" id="XP_021882499.1">
    <property type="nucleotide sequence ID" value="XM_022026477.1"/>
</dbReference>
<dbReference type="AlphaFoldDB" id="A0A1Y2GV85"/>
<keyword evidence="9" id="KW-1185">Reference proteome</keyword>
<dbReference type="SMART" id="SM00249">
    <property type="entry name" value="PHD"/>
    <property type="match status" value="1"/>
</dbReference>
<evidence type="ECO:0000256" key="4">
    <source>
        <dbReference type="ARBA" id="ARBA00022853"/>
    </source>
</evidence>
<dbReference type="PROSITE" id="PS01359">
    <property type="entry name" value="ZF_PHD_1"/>
    <property type="match status" value="1"/>
</dbReference>
<evidence type="ECO:0000259" key="7">
    <source>
        <dbReference type="PROSITE" id="PS50016"/>
    </source>
</evidence>
<keyword evidence="2 5" id="KW-0863">Zinc-finger</keyword>
<dbReference type="GO" id="GO:0008270">
    <property type="term" value="F:zinc ion binding"/>
    <property type="evidence" value="ECO:0007669"/>
    <property type="project" value="UniProtKB-KW"/>
</dbReference>
<feature type="compositionally biased region" description="Polar residues" evidence="6">
    <location>
        <begin position="223"/>
        <end position="233"/>
    </location>
</feature>
<dbReference type="InterPro" id="IPR019786">
    <property type="entry name" value="Zinc_finger_PHD-type_CS"/>
</dbReference>
<accession>A0A1Y2GV85</accession>
<dbReference type="OrthoDB" id="79252at2759"/>
<feature type="region of interest" description="Disordered" evidence="6">
    <location>
        <begin position="145"/>
        <end position="187"/>
    </location>
</feature>
<protein>
    <recommendedName>
        <fullName evidence="7">PHD-type domain-containing protein</fullName>
    </recommendedName>
</protein>
<feature type="region of interest" description="Disordered" evidence="6">
    <location>
        <begin position="736"/>
        <end position="779"/>
    </location>
</feature>
<dbReference type="Proteomes" id="UP000193648">
    <property type="component" value="Unassembled WGS sequence"/>
</dbReference>
<dbReference type="InParanoid" id="A0A1Y2GV85"/>
<feature type="compositionally biased region" description="Polar residues" evidence="6">
    <location>
        <begin position="259"/>
        <end position="285"/>
    </location>
</feature>
<dbReference type="STRING" id="64571.A0A1Y2GV85"/>
<evidence type="ECO:0000256" key="6">
    <source>
        <dbReference type="SAM" id="MobiDB-lite"/>
    </source>
</evidence>
<dbReference type="EMBL" id="MCFF01000013">
    <property type="protein sequence ID" value="ORZ19959.1"/>
    <property type="molecule type" value="Genomic_DNA"/>
</dbReference>
<evidence type="ECO:0000313" key="8">
    <source>
        <dbReference type="EMBL" id="ORZ19959.1"/>
    </source>
</evidence>
<dbReference type="Gene3D" id="3.30.40.10">
    <property type="entry name" value="Zinc/RING finger domain, C3HC4 (zinc finger)"/>
    <property type="match status" value="1"/>
</dbReference>
<dbReference type="PANTHER" id="PTHR46462">
    <property type="entry name" value="UPSET, ISOFORM A"/>
    <property type="match status" value="1"/>
</dbReference>
<gene>
    <name evidence="8" type="ORF">BCR41DRAFT_369657</name>
</gene>
<feature type="domain" description="PHD-type" evidence="7">
    <location>
        <begin position="786"/>
        <end position="834"/>
    </location>
</feature>
<keyword evidence="4" id="KW-0156">Chromatin regulator</keyword>
<feature type="compositionally biased region" description="Polar residues" evidence="6">
    <location>
        <begin position="10"/>
        <end position="20"/>
    </location>
</feature>
<evidence type="ECO:0000313" key="9">
    <source>
        <dbReference type="Proteomes" id="UP000193648"/>
    </source>
</evidence>
<reference evidence="8 9" key="1">
    <citation type="submission" date="2016-07" db="EMBL/GenBank/DDBJ databases">
        <title>Pervasive Adenine N6-methylation of Active Genes in Fungi.</title>
        <authorList>
            <consortium name="DOE Joint Genome Institute"/>
            <person name="Mondo S.J."/>
            <person name="Dannebaum R.O."/>
            <person name="Kuo R.C."/>
            <person name="Labutti K."/>
            <person name="Haridas S."/>
            <person name="Kuo A."/>
            <person name="Salamov A."/>
            <person name="Ahrendt S.R."/>
            <person name="Lipzen A."/>
            <person name="Sullivan W."/>
            <person name="Andreopoulos W.B."/>
            <person name="Clum A."/>
            <person name="Lindquist E."/>
            <person name="Daum C."/>
            <person name="Ramamoorthy G.K."/>
            <person name="Gryganskyi A."/>
            <person name="Culley D."/>
            <person name="Magnuson J.K."/>
            <person name="James T.Y."/>
            <person name="O'Malley M.A."/>
            <person name="Stajich J.E."/>
            <person name="Spatafora J.W."/>
            <person name="Visel A."/>
            <person name="Grigoriev I.V."/>
        </authorList>
    </citation>
    <scope>NUCLEOTIDE SEQUENCE [LARGE SCALE GENOMIC DNA]</scope>
    <source>
        <strain evidence="8 9">NRRL 3116</strain>
    </source>
</reference>
<dbReference type="InterPro" id="IPR013083">
    <property type="entry name" value="Znf_RING/FYVE/PHD"/>
</dbReference>
<feature type="compositionally biased region" description="Acidic residues" evidence="6">
    <location>
        <begin position="164"/>
        <end position="174"/>
    </location>
</feature>
<dbReference type="Pfam" id="PF00628">
    <property type="entry name" value="PHD"/>
    <property type="match status" value="1"/>
</dbReference>
<dbReference type="GO" id="GO:0034967">
    <property type="term" value="C:Set3 complex"/>
    <property type="evidence" value="ECO:0007669"/>
    <property type="project" value="TreeGrafter"/>
</dbReference>
<evidence type="ECO:0000256" key="1">
    <source>
        <dbReference type="ARBA" id="ARBA00022723"/>
    </source>
</evidence>
<organism evidence="8 9">
    <name type="scientific">Lobosporangium transversale</name>
    <dbReference type="NCBI Taxonomy" id="64571"/>
    <lineage>
        <taxon>Eukaryota</taxon>
        <taxon>Fungi</taxon>
        <taxon>Fungi incertae sedis</taxon>
        <taxon>Mucoromycota</taxon>
        <taxon>Mortierellomycotina</taxon>
        <taxon>Mortierellomycetes</taxon>
        <taxon>Mortierellales</taxon>
        <taxon>Mortierellaceae</taxon>
        <taxon>Lobosporangium</taxon>
    </lineage>
</organism>
<dbReference type="GO" id="GO:0006355">
    <property type="term" value="P:regulation of DNA-templated transcription"/>
    <property type="evidence" value="ECO:0007669"/>
    <property type="project" value="TreeGrafter"/>
</dbReference>
<dbReference type="PROSITE" id="PS50016">
    <property type="entry name" value="ZF_PHD_2"/>
    <property type="match status" value="1"/>
</dbReference>
<feature type="region of interest" description="Disordered" evidence="6">
    <location>
        <begin position="838"/>
        <end position="908"/>
    </location>
</feature>
<dbReference type="InterPro" id="IPR001965">
    <property type="entry name" value="Znf_PHD"/>
</dbReference>
<dbReference type="InterPro" id="IPR019787">
    <property type="entry name" value="Znf_PHD-finger"/>
</dbReference>
<feature type="compositionally biased region" description="Basic residues" evidence="6">
    <location>
        <begin position="312"/>
        <end position="322"/>
    </location>
</feature>
<dbReference type="GO" id="GO:0070210">
    <property type="term" value="C:Rpd3L-Expanded complex"/>
    <property type="evidence" value="ECO:0007669"/>
    <property type="project" value="TreeGrafter"/>
</dbReference>
<feature type="compositionally biased region" description="Basic residues" evidence="6">
    <location>
        <begin position="843"/>
        <end position="853"/>
    </location>
</feature>
<feature type="compositionally biased region" description="Basic and acidic residues" evidence="6">
    <location>
        <begin position="152"/>
        <end position="163"/>
    </location>
</feature>
<dbReference type="SUPFAM" id="SSF57903">
    <property type="entry name" value="FYVE/PHD zinc finger"/>
    <property type="match status" value="1"/>
</dbReference>
<evidence type="ECO:0000256" key="3">
    <source>
        <dbReference type="ARBA" id="ARBA00022833"/>
    </source>
</evidence>
<feature type="compositionally biased region" description="Polar residues" evidence="6">
    <location>
        <begin position="176"/>
        <end position="187"/>
    </location>
</feature>
<feature type="region of interest" description="Disordered" evidence="6">
    <location>
        <begin position="1"/>
        <end position="35"/>
    </location>
</feature>
<dbReference type="GO" id="GO:0006325">
    <property type="term" value="P:chromatin organization"/>
    <property type="evidence" value="ECO:0007669"/>
    <property type="project" value="UniProtKB-KW"/>
</dbReference>
<feature type="compositionally biased region" description="Basic and acidic residues" evidence="6">
    <location>
        <begin position="869"/>
        <end position="881"/>
    </location>
</feature>
<evidence type="ECO:0000256" key="2">
    <source>
        <dbReference type="ARBA" id="ARBA00022771"/>
    </source>
</evidence>
<proteinExistence type="predicted"/>
<feature type="compositionally biased region" description="Acidic residues" evidence="6">
    <location>
        <begin position="891"/>
        <end position="903"/>
    </location>
</feature>
<keyword evidence="1" id="KW-0479">Metal-binding</keyword>
<dbReference type="InterPro" id="IPR011011">
    <property type="entry name" value="Znf_FYVE_PHD"/>
</dbReference>
<comment type="caution">
    <text evidence="8">The sequence shown here is derived from an EMBL/GenBank/DDBJ whole genome shotgun (WGS) entry which is preliminary data.</text>
</comment>
<evidence type="ECO:0000256" key="5">
    <source>
        <dbReference type="PROSITE-ProRule" id="PRU00146"/>
    </source>
</evidence>
<dbReference type="PANTHER" id="PTHR46462:SF3">
    <property type="entry name" value="UPSET, ISOFORM A"/>
    <property type="match status" value="1"/>
</dbReference>
<keyword evidence="3" id="KW-0862">Zinc</keyword>